<proteinExistence type="predicted"/>
<name>A0AAJ0GEZ5_9PEZI</name>
<evidence type="ECO:0000313" key="2">
    <source>
        <dbReference type="EMBL" id="KAK3056247.1"/>
    </source>
</evidence>
<keyword evidence="3" id="KW-1185">Reference proteome</keyword>
<gene>
    <name evidence="2" type="ORF">LTR09_002754</name>
</gene>
<protein>
    <recommendedName>
        <fullName evidence="4">Fungal N-terminal domain-containing protein</fullName>
    </recommendedName>
</protein>
<sequence length="615" mass="68269">MESALSAAAIIEVVGIATDLMKALEYVRHKEKEYTGFFEELKHEVESLQEVLAVIDCPGMLERLGESHNRLPKPHIASCDAGGGTVDLTCISPMIWVELRTTLDSVVQWCKDVSRLLKTPELAKSGRWYTRERKLQKLVSDAQLLRQNLSRFTREMAAEGLPELTWDAGMNDHRSLVAIAPGAISIHKFWVPPSDSGKTVVQPAKVLESAEARRVAFIQTQSSIAKVEDIDVIQEWTSKISNQHKPKHREAQWGSDLSDNAINMVNVKLELQPLVIADDYKTTYKNDHPTLSASGARNRRPRPWGVSVDNKPSLTYQICVPTVGGRDMELRHHMASEHASEAGLGTGVRKVYPSTLLDQWKNMQLTPKHETAGREYAAYALLGLFEPVTPSRQCILRLYDEIARHSLTSFGKLSQSITALREATVSSSNRRIWPSHWAPKLLASLASSPMLTTASLASCFAPLATAQTIEPGGHFTHHNALEDWQKVNHYSSHQHVQYQLTLPQTHHLPTSWLPDPGYPGPGWSISILVALLCELAVVLNLRPFDKYKGPAVGICSAAILLLCALCAEDVRQLVVLEWVGINLTLAVSAGVHAWMPASEEEEEEEGEGWKNDVKT</sequence>
<evidence type="ECO:0000313" key="3">
    <source>
        <dbReference type="Proteomes" id="UP001271007"/>
    </source>
</evidence>
<evidence type="ECO:0008006" key="4">
    <source>
        <dbReference type="Google" id="ProtNLM"/>
    </source>
</evidence>
<dbReference type="EMBL" id="JAWDJX010000006">
    <property type="protein sequence ID" value="KAK3056247.1"/>
    <property type="molecule type" value="Genomic_DNA"/>
</dbReference>
<feature type="region of interest" description="Disordered" evidence="1">
    <location>
        <begin position="596"/>
        <end position="615"/>
    </location>
</feature>
<accession>A0AAJ0GEZ5</accession>
<dbReference type="AlphaFoldDB" id="A0AAJ0GEZ5"/>
<dbReference type="Proteomes" id="UP001271007">
    <property type="component" value="Unassembled WGS sequence"/>
</dbReference>
<evidence type="ECO:0000256" key="1">
    <source>
        <dbReference type="SAM" id="MobiDB-lite"/>
    </source>
</evidence>
<organism evidence="2 3">
    <name type="scientific">Extremus antarcticus</name>
    <dbReference type="NCBI Taxonomy" id="702011"/>
    <lineage>
        <taxon>Eukaryota</taxon>
        <taxon>Fungi</taxon>
        <taxon>Dikarya</taxon>
        <taxon>Ascomycota</taxon>
        <taxon>Pezizomycotina</taxon>
        <taxon>Dothideomycetes</taxon>
        <taxon>Dothideomycetidae</taxon>
        <taxon>Mycosphaerellales</taxon>
        <taxon>Extremaceae</taxon>
        <taxon>Extremus</taxon>
    </lineage>
</organism>
<comment type="caution">
    <text evidence="2">The sequence shown here is derived from an EMBL/GenBank/DDBJ whole genome shotgun (WGS) entry which is preliminary data.</text>
</comment>
<reference evidence="2" key="1">
    <citation type="submission" date="2023-04" db="EMBL/GenBank/DDBJ databases">
        <title>Black Yeasts Isolated from many extreme environments.</title>
        <authorList>
            <person name="Coleine C."/>
            <person name="Stajich J.E."/>
            <person name="Selbmann L."/>
        </authorList>
    </citation>
    <scope>NUCLEOTIDE SEQUENCE</scope>
    <source>
        <strain evidence="2">CCFEE 5312</strain>
    </source>
</reference>